<feature type="non-terminal residue" evidence="2">
    <location>
        <position position="191"/>
    </location>
</feature>
<feature type="region of interest" description="Disordered" evidence="1">
    <location>
        <begin position="28"/>
        <end position="63"/>
    </location>
</feature>
<feature type="non-terminal residue" evidence="2">
    <location>
        <position position="1"/>
    </location>
</feature>
<accession>D1G2B6</accession>
<dbReference type="EMBL" id="FJ515101">
    <property type="protein sequence ID" value="ACT37139.1"/>
    <property type="molecule type" value="Genomic_RNA"/>
</dbReference>
<proteinExistence type="predicted"/>
<organism evidence="2">
    <name type="scientific">Hepacivirus hominis</name>
    <dbReference type="NCBI Taxonomy" id="3052230"/>
    <lineage>
        <taxon>Viruses</taxon>
        <taxon>Riboviria</taxon>
        <taxon>Orthornavirae</taxon>
        <taxon>Kitrinoviricota</taxon>
        <taxon>Flasuviricetes</taxon>
        <taxon>Amarillovirales</taxon>
        <taxon>Flaviviridae</taxon>
        <taxon>Hepacivirus</taxon>
    </lineage>
</organism>
<name>D1G2B6_9HEPC</name>
<feature type="region of interest" description="Disordered" evidence="1">
    <location>
        <begin position="134"/>
        <end position="153"/>
    </location>
</feature>
<evidence type="ECO:0000256" key="1">
    <source>
        <dbReference type="SAM" id="MobiDB-lite"/>
    </source>
</evidence>
<evidence type="ECO:0000313" key="2">
    <source>
        <dbReference type="EMBL" id="ACT37139.1"/>
    </source>
</evidence>
<feature type="compositionally biased region" description="Pro residues" evidence="1">
    <location>
        <begin position="31"/>
        <end position="59"/>
    </location>
</feature>
<reference evidence="2" key="1">
    <citation type="submission" date="2008-12" db="EMBL/GenBank/DDBJ databases">
        <authorList>
            <person name="Chen Y.-M."/>
            <person name="Chen T.-L."/>
            <person name="Lee C.-M."/>
            <person name="Lee Y.-M."/>
            <person name="Chen C.-Y."/>
            <person name="Lin H.-J."/>
        </authorList>
    </citation>
    <scope>NUCLEOTIDE SEQUENCE</scope>
    <source>
        <strain evidence="2">D247</strain>
    </source>
</reference>
<feature type="compositionally biased region" description="Gly residues" evidence="1">
    <location>
        <begin position="139"/>
        <end position="151"/>
    </location>
</feature>
<sequence length="191" mass="20377">HLIRCGTSNKHVITGGLRVVLFASVGEQKKPTPPPLPPCLGPPPNQKKPPTPLPPPLPPGRVGSPLGFPDLPYRGGELLAKNGETKKGAHGFFLQHRGFQSTLPQAGFPDEKQHLSVWKGGSRGKKGNILPEKTFFRGGPPGKLRGGGGWGSRKCRARGGLPTSLENPSPCFLKAPAAWRAPNIKGCNMLW</sequence>
<protein>
    <submittedName>
        <fullName evidence="2">Polyprotein</fullName>
    </submittedName>
</protein>
<reference evidence="2" key="2">
    <citation type="journal article" date="2009" name="J. Med. Virol.">
        <title>Molecular epidemiology of HCV genotypes among injection drug users in Taiwan: Full-length sequences of two new subtype 6w strains and a recombinant form_2b6w.</title>
        <authorList>
            <person name="Lee Y.M."/>
            <person name="Lin H.J."/>
            <person name="Chen Y.J."/>
            <person name="Lee C.M."/>
            <person name="Wang S.F."/>
            <person name="Chang K.Y."/>
            <person name="Chen T.L."/>
            <person name="Liu H.F."/>
            <person name="Chen Y.M."/>
        </authorList>
    </citation>
    <scope>NUCLEOTIDE SEQUENCE</scope>
    <source>
        <strain evidence="2">D247</strain>
    </source>
</reference>